<reference evidence="4 5" key="1">
    <citation type="submission" date="2016-08" db="EMBL/GenBank/DDBJ databases">
        <title>Genome-based comparison of Moorella thermoacetic strains.</title>
        <authorList>
            <person name="Poehlein A."/>
            <person name="Bengelsdorf F.R."/>
            <person name="Esser C."/>
            <person name="Duerre P."/>
            <person name="Daniel R."/>
        </authorList>
    </citation>
    <scope>NUCLEOTIDE SEQUENCE [LARGE SCALE GENOMIC DNA]</scope>
    <source>
        <strain evidence="4 5">DSM 21394</strain>
    </source>
</reference>
<dbReference type="GO" id="GO:0006654">
    <property type="term" value="P:phosphatidic acid biosynthetic process"/>
    <property type="evidence" value="ECO:0007669"/>
    <property type="project" value="TreeGrafter"/>
</dbReference>
<keyword evidence="1 4" id="KW-0808">Transferase</keyword>
<dbReference type="EMBL" id="MDDC01000004">
    <property type="protein sequence ID" value="OIQ60630.1"/>
    <property type="molecule type" value="Genomic_DNA"/>
</dbReference>
<proteinExistence type="predicted"/>
<feature type="domain" description="Phospholipid/glycerol acyltransferase" evidence="3">
    <location>
        <begin position="34"/>
        <end position="146"/>
    </location>
</feature>
<dbReference type="SUPFAM" id="SSF69593">
    <property type="entry name" value="Glycerol-3-phosphate (1)-acyltransferase"/>
    <property type="match status" value="1"/>
</dbReference>
<dbReference type="SMART" id="SM00563">
    <property type="entry name" value="PlsC"/>
    <property type="match status" value="1"/>
</dbReference>
<dbReference type="GO" id="GO:0003841">
    <property type="term" value="F:1-acylglycerol-3-phosphate O-acyltransferase activity"/>
    <property type="evidence" value="ECO:0007669"/>
    <property type="project" value="TreeGrafter"/>
</dbReference>
<comment type="caution">
    <text evidence="4">The sequence shown here is derived from an EMBL/GenBank/DDBJ whole genome shotgun (WGS) entry which is preliminary data.</text>
</comment>
<dbReference type="EC" id="2.3.1.-" evidence="4"/>
<evidence type="ECO:0000259" key="3">
    <source>
        <dbReference type="SMART" id="SM00563"/>
    </source>
</evidence>
<dbReference type="InterPro" id="IPR002123">
    <property type="entry name" value="Plipid/glycerol_acylTrfase"/>
</dbReference>
<gene>
    <name evidence="4" type="primary">plsC_1</name>
    <name evidence="4" type="ORF">MOTE_05940</name>
</gene>
<organism evidence="4 5">
    <name type="scientific">Neomoorella thermoacetica</name>
    <name type="common">Clostridium thermoaceticum</name>
    <dbReference type="NCBI Taxonomy" id="1525"/>
    <lineage>
        <taxon>Bacteria</taxon>
        <taxon>Bacillati</taxon>
        <taxon>Bacillota</taxon>
        <taxon>Clostridia</taxon>
        <taxon>Neomoorellales</taxon>
        <taxon>Neomoorellaceae</taxon>
        <taxon>Neomoorella</taxon>
    </lineage>
</organism>
<accession>A0A1J5NPQ3</accession>
<dbReference type="PANTHER" id="PTHR10434">
    <property type="entry name" value="1-ACYL-SN-GLYCEROL-3-PHOSPHATE ACYLTRANSFERASE"/>
    <property type="match status" value="1"/>
</dbReference>
<dbReference type="Proteomes" id="UP000182811">
    <property type="component" value="Unassembled WGS sequence"/>
</dbReference>
<sequence>MLYTFVKLIAKYFLWLLGKPAITGQENIPRTGPVIVVANHTSLLDGFLLAGFWRRRITFLSAVYLFRLPVVGVFLRAMGAIPVQNEGSELAGMRAALRVLQKGGTLALFPEGHICQTDKLCPFQKGWAYLALKTGTPVVPVAIKGTESVLPLGAFFPRRGKIYMQIGAPWTLEKVRRPGQETMTALNMRLVSHMEQMLNEN</sequence>
<evidence type="ECO:0000313" key="5">
    <source>
        <dbReference type="Proteomes" id="UP000182811"/>
    </source>
</evidence>
<protein>
    <submittedName>
        <fullName evidence="4">1-acyl-sn-glycerol-3-phosphate acyltransferase</fullName>
        <ecNumber evidence="4">2.3.1.-</ecNumber>
    </submittedName>
</protein>
<dbReference type="Pfam" id="PF01553">
    <property type="entry name" value="Acyltransferase"/>
    <property type="match status" value="1"/>
</dbReference>
<evidence type="ECO:0000256" key="1">
    <source>
        <dbReference type="ARBA" id="ARBA00022679"/>
    </source>
</evidence>
<dbReference type="AlphaFoldDB" id="A0A1J5NPQ3"/>
<dbReference type="CDD" id="cd07989">
    <property type="entry name" value="LPLAT_AGPAT-like"/>
    <property type="match status" value="1"/>
</dbReference>
<dbReference type="PANTHER" id="PTHR10434:SF11">
    <property type="entry name" value="1-ACYL-SN-GLYCEROL-3-PHOSPHATE ACYLTRANSFERASE"/>
    <property type="match status" value="1"/>
</dbReference>
<name>A0A1J5NPQ3_NEOTH</name>
<keyword evidence="2 4" id="KW-0012">Acyltransferase</keyword>
<evidence type="ECO:0000256" key="2">
    <source>
        <dbReference type="ARBA" id="ARBA00023315"/>
    </source>
</evidence>
<evidence type="ECO:0000313" key="4">
    <source>
        <dbReference type="EMBL" id="OIQ60630.1"/>
    </source>
</evidence>